<protein>
    <submittedName>
        <fullName evidence="2">Uncharacterized protein</fullName>
    </submittedName>
</protein>
<evidence type="ECO:0000313" key="2">
    <source>
        <dbReference type="EMBL" id="RRT58646.1"/>
    </source>
</evidence>
<dbReference type="EMBL" id="AMZH03008574">
    <property type="protein sequence ID" value="RRT58646.1"/>
    <property type="molecule type" value="Genomic_DNA"/>
</dbReference>
<feature type="compositionally biased region" description="Basic and acidic residues" evidence="1">
    <location>
        <begin position="18"/>
        <end position="31"/>
    </location>
</feature>
<gene>
    <name evidence="2" type="ORF">B296_00045725</name>
</gene>
<feature type="region of interest" description="Disordered" evidence="1">
    <location>
        <begin position="17"/>
        <end position="53"/>
    </location>
</feature>
<accession>A0A426Z3V2</accession>
<evidence type="ECO:0000256" key="1">
    <source>
        <dbReference type="SAM" id="MobiDB-lite"/>
    </source>
</evidence>
<organism evidence="2 3">
    <name type="scientific">Ensete ventricosum</name>
    <name type="common">Abyssinian banana</name>
    <name type="synonym">Musa ensete</name>
    <dbReference type="NCBI Taxonomy" id="4639"/>
    <lineage>
        <taxon>Eukaryota</taxon>
        <taxon>Viridiplantae</taxon>
        <taxon>Streptophyta</taxon>
        <taxon>Embryophyta</taxon>
        <taxon>Tracheophyta</taxon>
        <taxon>Spermatophyta</taxon>
        <taxon>Magnoliopsida</taxon>
        <taxon>Liliopsida</taxon>
        <taxon>Zingiberales</taxon>
        <taxon>Musaceae</taxon>
        <taxon>Ensete</taxon>
    </lineage>
</organism>
<comment type="caution">
    <text evidence="2">The sequence shown here is derived from an EMBL/GenBank/DDBJ whole genome shotgun (WGS) entry which is preliminary data.</text>
</comment>
<feature type="compositionally biased region" description="Low complexity" evidence="1">
    <location>
        <begin position="44"/>
        <end position="53"/>
    </location>
</feature>
<dbReference type="AlphaFoldDB" id="A0A426Z3V2"/>
<dbReference type="Proteomes" id="UP000287651">
    <property type="component" value="Unassembled WGS sequence"/>
</dbReference>
<evidence type="ECO:0000313" key="3">
    <source>
        <dbReference type="Proteomes" id="UP000287651"/>
    </source>
</evidence>
<sequence>MLQRANQYTVAEALVVGKCEDRKRPHIEKPRSSRPGQRSRKSEAPSGPSLLPSPSATSLVGHLFLPLHLHHRRCSTRTPSPFLPCSCRRPVLPHPQPPPTGHRCPSPRKPPPPLLPASVASAVAPSSLLLTTDQHRLYCCPMSPALAVGQRSLFYCPISLSQPQSNPYDISRCPYRSQPSSDPTAIALTPVILAATASSPSAASSSIGHCSSSSSSPSAIPVISHCSRYNPLPQPPSHSRLQPSVAHTHIVTTSSLLSPFFPAPCLPLPPPVVGRYLPFFPTTAASPLPPLLCYCSQLLPCWRTVAPPPLPAAAAHLCLCRCCRGPLAATVASSRALLIFFPLQPSQPQPPLVGPRCLPGSHFFFLAGPSITIAPPLRRKLMPLT</sequence>
<reference evidence="2 3" key="1">
    <citation type="journal article" date="2014" name="Agronomy (Basel)">
        <title>A Draft Genome Sequence for Ensete ventricosum, the Drought-Tolerant Tree Against Hunger.</title>
        <authorList>
            <person name="Harrison J."/>
            <person name="Moore K.A."/>
            <person name="Paszkiewicz K."/>
            <person name="Jones T."/>
            <person name="Grant M."/>
            <person name="Ambacheew D."/>
            <person name="Muzemil S."/>
            <person name="Studholme D.J."/>
        </authorList>
    </citation>
    <scope>NUCLEOTIDE SEQUENCE [LARGE SCALE GENOMIC DNA]</scope>
</reference>
<name>A0A426Z3V2_ENSVE</name>
<proteinExistence type="predicted"/>